<name>A0A1E3QFU8_LIPST</name>
<feature type="chain" id="PRO_5009134261" description="Secreted protein" evidence="1">
    <location>
        <begin position="23"/>
        <end position="90"/>
    </location>
</feature>
<proteinExistence type="predicted"/>
<reference evidence="2 3" key="1">
    <citation type="journal article" date="2016" name="Proc. Natl. Acad. Sci. U.S.A.">
        <title>Comparative genomics of biotechnologically important yeasts.</title>
        <authorList>
            <person name="Riley R."/>
            <person name="Haridas S."/>
            <person name="Wolfe K.H."/>
            <person name="Lopes M.R."/>
            <person name="Hittinger C.T."/>
            <person name="Goeker M."/>
            <person name="Salamov A.A."/>
            <person name="Wisecaver J.H."/>
            <person name="Long T.M."/>
            <person name="Calvey C.H."/>
            <person name="Aerts A.L."/>
            <person name="Barry K.W."/>
            <person name="Choi C."/>
            <person name="Clum A."/>
            <person name="Coughlan A.Y."/>
            <person name="Deshpande S."/>
            <person name="Douglass A.P."/>
            <person name="Hanson S.J."/>
            <person name="Klenk H.-P."/>
            <person name="LaButti K.M."/>
            <person name="Lapidus A."/>
            <person name="Lindquist E.A."/>
            <person name="Lipzen A.M."/>
            <person name="Meier-Kolthoff J.P."/>
            <person name="Ohm R.A."/>
            <person name="Otillar R.P."/>
            <person name="Pangilinan J.L."/>
            <person name="Peng Y."/>
            <person name="Rokas A."/>
            <person name="Rosa C.A."/>
            <person name="Scheuner C."/>
            <person name="Sibirny A.A."/>
            <person name="Slot J.C."/>
            <person name="Stielow J.B."/>
            <person name="Sun H."/>
            <person name="Kurtzman C.P."/>
            <person name="Blackwell M."/>
            <person name="Grigoriev I.V."/>
            <person name="Jeffries T.W."/>
        </authorList>
    </citation>
    <scope>NUCLEOTIDE SEQUENCE [LARGE SCALE GENOMIC DNA]</scope>
    <source>
        <strain evidence="2 3">NRRL Y-11557</strain>
    </source>
</reference>
<keyword evidence="1" id="KW-0732">Signal</keyword>
<evidence type="ECO:0000313" key="3">
    <source>
        <dbReference type="Proteomes" id="UP000094385"/>
    </source>
</evidence>
<feature type="signal peptide" evidence="1">
    <location>
        <begin position="1"/>
        <end position="22"/>
    </location>
</feature>
<keyword evidence="3" id="KW-1185">Reference proteome</keyword>
<dbReference type="EMBL" id="KV454289">
    <property type="protein sequence ID" value="ODQ76575.1"/>
    <property type="molecule type" value="Genomic_DNA"/>
</dbReference>
<organism evidence="2 3">
    <name type="scientific">Lipomyces starkeyi NRRL Y-11557</name>
    <dbReference type="NCBI Taxonomy" id="675824"/>
    <lineage>
        <taxon>Eukaryota</taxon>
        <taxon>Fungi</taxon>
        <taxon>Dikarya</taxon>
        <taxon>Ascomycota</taxon>
        <taxon>Saccharomycotina</taxon>
        <taxon>Lipomycetes</taxon>
        <taxon>Lipomycetales</taxon>
        <taxon>Lipomycetaceae</taxon>
        <taxon>Lipomyces</taxon>
    </lineage>
</organism>
<sequence>MLGLGFWPKIVVHVISIASISCVSLIQEPEFFRHQYICDRHLSAAPPNSTIPYRALSSYNACTSVATSADASTYYAGARGGNLQDQLNGT</sequence>
<evidence type="ECO:0008006" key="4">
    <source>
        <dbReference type="Google" id="ProtNLM"/>
    </source>
</evidence>
<evidence type="ECO:0000313" key="2">
    <source>
        <dbReference type="EMBL" id="ODQ76575.1"/>
    </source>
</evidence>
<gene>
    <name evidence="2" type="ORF">LIPSTDRAFT_138237</name>
</gene>
<dbReference type="AlphaFoldDB" id="A0A1E3QFU8"/>
<accession>A0A1E3QFU8</accession>
<dbReference type="Proteomes" id="UP000094385">
    <property type="component" value="Unassembled WGS sequence"/>
</dbReference>
<evidence type="ECO:0000256" key="1">
    <source>
        <dbReference type="SAM" id="SignalP"/>
    </source>
</evidence>
<protein>
    <recommendedName>
        <fullName evidence="4">Secreted protein</fullName>
    </recommendedName>
</protein>